<feature type="domain" description="NTP pyrophosphohydrolase MazG-like" evidence="1">
    <location>
        <begin position="139"/>
        <end position="197"/>
    </location>
</feature>
<evidence type="ECO:0000313" key="2">
    <source>
        <dbReference type="EMBL" id="GET12342.1"/>
    </source>
</evidence>
<dbReference type="Proteomes" id="UP000494160">
    <property type="component" value="Unassembled WGS sequence"/>
</dbReference>
<reference evidence="2" key="1">
    <citation type="submission" date="2019-10" db="EMBL/GenBank/DDBJ databases">
        <title>Lactobacillus agilis SN811 Whole Genome Sequencing Project.</title>
        <authorList>
            <person name="Suzuki S."/>
            <person name="Endo A."/>
            <person name="Maeno S."/>
            <person name="Shiwa Y."/>
            <person name="Matsutani M."/>
            <person name="Kajikawa A."/>
        </authorList>
    </citation>
    <scope>NUCLEOTIDE SEQUENCE</scope>
    <source>
        <strain evidence="2">SN811</strain>
    </source>
</reference>
<gene>
    <name evidence="2" type="ORF">SN811_08420</name>
</gene>
<evidence type="ECO:0000259" key="1">
    <source>
        <dbReference type="Pfam" id="PF03819"/>
    </source>
</evidence>
<sequence length="213" mass="24042">MTDLSKFLLKEPTVGVPFYGFVKTETSLQSLAIVPNRKSNNYDLLNLEKGEVVKNGTLEEVSDYPGIRKKFSRLINYDEIDKLADLIAEEKAKQIMSQYVEYVFSKEVSTSYTVLARKIINRFTGIGIVKPENAKTQFMKVTEELGELAEGINKDKPEQVKDSLGDVLVTLILLAEDLNLNLLDCLNSAWNEIKDRKGQVKNGSFVKEEDLNV</sequence>
<dbReference type="InterPro" id="IPR004518">
    <property type="entry name" value="MazG-like_dom"/>
</dbReference>
<accession>A0A6F9Y4D9</accession>
<dbReference type="Gene3D" id="1.10.287.1080">
    <property type="entry name" value="MazG-like"/>
    <property type="match status" value="1"/>
</dbReference>
<name>A0A6F9Y4D9_9LACO</name>
<dbReference type="SUPFAM" id="SSF101386">
    <property type="entry name" value="all-alpha NTP pyrophosphatases"/>
    <property type="match status" value="1"/>
</dbReference>
<comment type="caution">
    <text evidence="2">The sequence shown here is derived from an EMBL/GenBank/DDBJ whole genome shotgun (WGS) entry which is preliminary data.</text>
</comment>
<dbReference type="AlphaFoldDB" id="A0A6F9Y4D9"/>
<proteinExistence type="predicted"/>
<dbReference type="Pfam" id="PF03819">
    <property type="entry name" value="MazG"/>
    <property type="match status" value="1"/>
</dbReference>
<dbReference type="RefSeq" id="WP_225436919.1">
    <property type="nucleotide sequence ID" value="NZ_BLAP01000030.1"/>
</dbReference>
<protein>
    <recommendedName>
        <fullName evidence="1">NTP pyrophosphohydrolase MazG-like domain-containing protein</fullName>
    </recommendedName>
</protein>
<organism evidence="2">
    <name type="scientific">Ligilactobacillus agilis</name>
    <dbReference type="NCBI Taxonomy" id="1601"/>
    <lineage>
        <taxon>Bacteria</taxon>
        <taxon>Bacillati</taxon>
        <taxon>Bacillota</taxon>
        <taxon>Bacilli</taxon>
        <taxon>Lactobacillales</taxon>
        <taxon>Lactobacillaceae</taxon>
        <taxon>Ligilactobacillus</taxon>
    </lineage>
</organism>
<dbReference type="EMBL" id="BLAP01000030">
    <property type="protein sequence ID" value="GET12342.1"/>
    <property type="molecule type" value="Genomic_DNA"/>
</dbReference>